<dbReference type="AlphaFoldDB" id="A0A1K1KNM3"/>
<evidence type="ECO:0000313" key="1">
    <source>
        <dbReference type="EMBL" id="SFV40498.1"/>
    </source>
</evidence>
<protein>
    <submittedName>
        <fullName evidence="1">Uncharacterized protein</fullName>
    </submittedName>
</protein>
<evidence type="ECO:0000313" key="2">
    <source>
        <dbReference type="Proteomes" id="UP000190935"/>
    </source>
</evidence>
<accession>A0A1K1KNM3</accession>
<name>A0A1K1KNM3_9LACO</name>
<dbReference type="Proteomes" id="UP000190935">
    <property type="component" value="Chromosome I"/>
</dbReference>
<dbReference type="EMBL" id="LT630287">
    <property type="protein sequence ID" value="SFV40498.1"/>
    <property type="molecule type" value="Genomic_DNA"/>
</dbReference>
<dbReference type="KEGG" id="laca:LAC1533_1078"/>
<dbReference type="GeneID" id="95350502"/>
<dbReference type="RefSeq" id="WP_231920922.1">
    <property type="nucleotide sequence ID" value="NZ_LT630287.1"/>
</dbReference>
<gene>
    <name evidence="1" type="ORF">LAC1533_1078</name>
</gene>
<proteinExistence type="predicted"/>
<reference evidence="2" key="1">
    <citation type="submission" date="2016-11" db="EMBL/GenBank/DDBJ databases">
        <authorList>
            <person name="Papadimitriou K."/>
        </authorList>
    </citation>
    <scope>NUCLEOTIDE SEQUENCE [LARGE SCALE GENOMIC DNA]</scope>
    <source>
        <strain evidence="2">ACA-DC 1533</strain>
    </source>
</reference>
<organism evidence="1 2">
    <name type="scientific">Ligilactobacillus acidipiscis</name>
    <dbReference type="NCBI Taxonomy" id="89059"/>
    <lineage>
        <taxon>Bacteria</taxon>
        <taxon>Bacillati</taxon>
        <taxon>Bacillota</taxon>
        <taxon>Bacilli</taxon>
        <taxon>Lactobacillales</taxon>
        <taxon>Lactobacillaceae</taxon>
        <taxon>Ligilactobacillus</taxon>
    </lineage>
</organism>
<sequence length="45" mass="5183">MENLLAEVKALENKHQQVSILNFLGILKKVKKNVAYNLVSDFLLR</sequence>